<dbReference type="InterPro" id="IPR025723">
    <property type="entry name" value="ArsA/GET3_ATPase-like"/>
</dbReference>
<keyword evidence="4" id="KW-0378">Hydrolase</keyword>
<comment type="caution">
    <text evidence="10">The sequence shown here is derived from an EMBL/GenBank/DDBJ whole genome shotgun (WGS) entry which is preliminary data.</text>
</comment>
<organism evidence="10 11">
    <name type="scientific">Puccinia graminis f. sp. tritici</name>
    <dbReference type="NCBI Taxonomy" id="56615"/>
    <lineage>
        <taxon>Eukaryota</taxon>
        <taxon>Fungi</taxon>
        <taxon>Dikarya</taxon>
        <taxon>Basidiomycota</taxon>
        <taxon>Pucciniomycotina</taxon>
        <taxon>Pucciniomycetes</taxon>
        <taxon>Pucciniales</taxon>
        <taxon>Pucciniaceae</taxon>
        <taxon>Puccinia</taxon>
    </lineage>
</organism>
<feature type="region of interest" description="Disordered" evidence="7">
    <location>
        <begin position="490"/>
        <end position="575"/>
    </location>
</feature>
<dbReference type="OrthoDB" id="1770at2759"/>
<evidence type="ECO:0000256" key="2">
    <source>
        <dbReference type="ARBA" id="ARBA00022490"/>
    </source>
</evidence>
<dbReference type="GO" id="GO:0016887">
    <property type="term" value="F:ATP hydrolysis activity"/>
    <property type="evidence" value="ECO:0007669"/>
    <property type="project" value="InterPro"/>
</dbReference>
<dbReference type="InterPro" id="IPR053094">
    <property type="entry name" value="Zinc_metalloprotease_ZmpB"/>
</dbReference>
<dbReference type="Gene3D" id="3.40.50.300">
    <property type="entry name" value="P-loop containing nucleotide triphosphate hydrolases"/>
    <property type="match status" value="1"/>
</dbReference>
<feature type="compositionally biased region" description="Polar residues" evidence="7">
    <location>
        <begin position="522"/>
        <end position="544"/>
    </location>
</feature>
<keyword evidence="8" id="KW-0812">Transmembrane</keyword>
<dbReference type="SUPFAM" id="SSF52540">
    <property type="entry name" value="P-loop containing nucleoside triphosphate hydrolases"/>
    <property type="match status" value="1"/>
</dbReference>
<evidence type="ECO:0000256" key="7">
    <source>
        <dbReference type="SAM" id="MobiDB-lite"/>
    </source>
</evidence>
<feature type="compositionally biased region" description="Basic and acidic residues" evidence="7">
    <location>
        <begin position="593"/>
        <end position="605"/>
    </location>
</feature>
<evidence type="ECO:0000256" key="5">
    <source>
        <dbReference type="ARBA" id="ARBA00022824"/>
    </source>
</evidence>
<keyword evidence="11" id="KW-1185">Reference proteome</keyword>
<dbReference type="FunFam" id="3.40.50.300:FF:001459">
    <property type="entry name" value="ATPase ASNA1 homolog"/>
    <property type="match status" value="1"/>
</dbReference>
<sequence length="1313" mass="147028">MAAQDVSLEPTLKSIIDKKSLKWIFCGGKGGVASCRESVLLVSMDPAHNLADTFCQKFDKYAMRVSGFENLYGIEIELQDDQDGMAGMMPDPVFTIPGMDEAMRFAEIMKRVQSIKYSVIIFDTAPTSHALRFLSFPSIFENAIEKLSLLSGHLGPIMQQFGSIMGLRSTNADDMFGKLNGMRALIAEVNGQLKDPDLTTFVCVCISESWSLHETARLIQALTSYKFGAHCIVVNQLLYPKPNTDCDQCNTRYKMQWKYLTEIRNRYMEEFHVVPMPLLTEELRGVQSITNFSKMLIAPVLAQQTIVPKVGESSGRAWKKRTAAKATDSMTHEKNTSNETTHQSIGRNANVSPESSRKTTRNGAKSNSVVSDAEDELRPGQDNAKEGNTFSATRSHETSAPPRIQERELPQARGNGTAQANFDPQDVGHLRHTSTPHVGATSRFSEPILDFDARRRRVNWHELCPRIGPTPTGQAKDLKAPTGQILKVPRTQTDKGWADNAALPQNTQDTAVPSIPAERSEITTLPNKPNNLASHDRSSSQTPAISKPKHINSHDNPLNASTMTSSSQMGSANNFIPNSQQLASISKATSNEMEGKHTTQARKVDGNSFQANGTRGVNEADENGLANEVNGIGVQEGRKRKRTSVEDLDSTENNSARDKNPKTLVPVNVSSAHIKLKSTRPGPPKDGALTTDVEREEALTPSSSTVRELPRELPLFLPAPSSSTVRELPLFLPTPSSSTVRELPLFLPTPSSSTVRELPLKDRKQNVQHFWIFKENKTSKNFREGNAEELRMPKDKKGATRRARKWIIWKSALQPGVLLHQIWSIRQCEDMRLAHEKMEEDSKNRRWDYGPELMEKVIDMIEWFSSDTKESMFYERPELLSLTSEAIEAFGAISKPAFKNCLITSPQLLQVNCEDPFFQQRIVRLDIIKNAWESTETEKVAYWKALGGMMIRTDENPKYTEDKGAQRIFGLAFKKLHSLSVVAFDQIDKFLGPGKSPSSPEHPKSDTLLVAGEFLIGKIRALQTAVKSSTRTSAIRGPNGLMILQKRIWETLLCVLMMQHSVKFAAEKGRDSRTATDPNRTQETAENSSTYDRGRSLFKSGDVGPNPTKNQLKEWGKIRLSAFGSMAVFFLYGVAGWWSCLIDPWRFNQKDVWSIVQLAHVKNKWIYAPDHLPTQHADETPWYTTDSFVRWLLRETNMACRDMTQIDWEFAPAFWAKHVTELNIARFALEDILTQVCAQNPLKSLNMHGQVSPDVKLDDVSRKEMEKIKASISSGWKSTFKSHHQSTSDHQQSTSTHKDSRKGGAEVNLTRGV</sequence>
<evidence type="ECO:0000259" key="9">
    <source>
        <dbReference type="Pfam" id="PF02374"/>
    </source>
</evidence>
<keyword evidence="8" id="KW-0472">Membrane</keyword>
<keyword evidence="2" id="KW-0963">Cytoplasm</keyword>
<keyword evidence="1" id="KW-0813">Transport</keyword>
<name>A0A5B0NGH3_PUCGR</name>
<dbReference type="InterPro" id="IPR027417">
    <property type="entry name" value="P-loop_NTPase"/>
</dbReference>
<feature type="compositionally biased region" description="Polar residues" evidence="7">
    <location>
        <begin position="361"/>
        <end position="370"/>
    </location>
</feature>
<evidence type="ECO:0000256" key="6">
    <source>
        <dbReference type="ARBA" id="ARBA00022840"/>
    </source>
</evidence>
<dbReference type="Proteomes" id="UP000324748">
    <property type="component" value="Unassembled WGS sequence"/>
</dbReference>
<feature type="transmembrane region" description="Helical" evidence="8">
    <location>
        <begin position="1120"/>
        <end position="1140"/>
    </location>
</feature>
<dbReference type="EMBL" id="VSWC01000105">
    <property type="protein sequence ID" value="KAA1086949.1"/>
    <property type="molecule type" value="Genomic_DNA"/>
</dbReference>
<reference evidence="10 11" key="1">
    <citation type="submission" date="2019-05" db="EMBL/GenBank/DDBJ databases">
        <title>Emergence of the Ug99 lineage of the wheat stem rust pathogen through somatic hybridization.</title>
        <authorList>
            <person name="Li F."/>
            <person name="Upadhyaya N.M."/>
            <person name="Sperschneider J."/>
            <person name="Matny O."/>
            <person name="Nguyen-Phuc H."/>
            <person name="Mago R."/>
            <person name="Raley C."/>
            <person name="Miller M.E."/>
            <person name="Silverstein K.A.T."/>
            <person name="Henningsen E."/>
            <person name="Hirsch C.D."/>
            <person name="Visser B."/>
            <person name="Pretorius Z.A."/>
            <person name="Steffenson B.J."/>
            <person name="Schwessinger B."/>
            <person name="Dodds P.N."/>
            <person name="Figueroa M."/>
        </authorList>
    </citation>
    <scope>NUCLEOTIDE SEQUENCE [LARGE SCALE GENOMIC DNA]</scope>
    <source>
        <strain evidence="10">21-0</strain>
    </source>
</reference>
<dbReference type="CDD" id="cd02035">
    <property type="entry name" value="ArsA"/>
    <property type="match status" value="1"/>
</dbReference>
<feature type="compositionally biased region" description="Basic and acidic residues" evidence="7">
    <location>
        <begin position="376"/>
        <end position="385"/>
    </location>
</feature>
<evidence type="ECO:0000313" key="11">
    <source>
        <dbReference type="Proteomes" id="UP000324748"/>
    </source>
</evidence>
<feature type="region of interest" description="Disordered" evidence="7">
    <location>
        <begin position="1067"/>
        <end position="1103"/>
    </location>
</feature>
<proteinExistence type="predicted"/>
<dbReference type="Pfam" id="PF02374">
    <property type="entry name" value="ArsA_ATPase"/>
    <property type="match status" value="1"/>
</dbReference>
<keyword evidence="3" id="KW-0547">Nucleotide-binding</keyword>
<keyword evidence="6" id="KW-0067">ATP-binding</keyword>
<feature type="compositionally biased region" description="Polar residues" evidence="7">
    <location>
        <begin position="554"/>
        <end position="575"/>
    </location>
</feature>
<feature type="compositionally biased region" description="Polar residues" evidence="7">
    <location>
        <begin position="337"/>
        <end position="354"/>
    </location>
</feature>
<dbReference type="GO" id="GO:0005524">
    <property type="term" value="F:ATP binding"/>
    <property type="evidence" value="ECO:0007669"/>
    <property type="project" value="UniProtKB-KW"/>
</dbReference>
<feature type="region of interest" description="Disordered" evidence="7">
    <location>
        <begin position="1274"/>
        <end position="1313"/>
    </location>
</feature>
<feature type="domain" description="ArsA/GET3 Anion-transporting ATPase-like" evidence="9">
    <location>
        <begin position="22"/>
        <end position="297"/>
    </location>
</feature>
<keyword evidence="5" id="KW-0256">Endoplasmic reticulum</keyword>
<dbReference type="InterPro" id="IPR016300">
    <property type="entry name" value="ATPase_ArsA/GET3"/>
</dbReference>
<evidence type="ECO:0000256" key="8">
    <source>
        <dbReference type="SAM" id="Phobius"/>
    </source>
</evidence>
<feature type="compositionally biased region" description="Polar residues" evidence="7">
    <location>
        <begin position="1075"/>
        <end position="1091"/>
    </location>
</feature>
<feature type="region of interest" description="Disordered" evidence="7">
    <location>
        <begin position="588"/>
        <end position="663"/>
    </location>
</feature>
<feature type="region of interest" description="Disordered" evidence="7">
    <location>
        <begin position="675"/>
        <end position="706"/>
    </location>
</feature>
<dbReference type="NCBIfam" id="TIGR00345">
    <property type="entry name" value="GET3_arsA_TRC40"/>
    <property type="match status" value="1"/>
</dbReference>
<dbReference type="PANTHER" id="PTHR48193">
    <property type="entry name" value="ZINC METALLOPROTEASE ZMPB-RELATED"/>
    <property type="match status" value="1"/>
</dbReference>
<evidence type="ECO:0000313" key="10">
    <source>
        <dbReference type="EMBL" id="KAA1086949.1"/>
    </source>
</evidence>
<dbReference type="PANTHER" id="PTHR48193:SF2">
    <property type="entry name" value="ZINC METALLOPROTEASE ZMPB"/>
    <property type="match status" value="1"/>
</dbReference>
<accession>A0A5B0NGH3</accession>
<evidence type="ECO:0000256" key="3">
    <source>
        <dbReference type="ARBA" id="ARBA00022741"/>
    </source>
</evidence>
<evidence type="ECO:0000256" key="4">
    <source>
        <dbReference type="ARBA" id="ARBA00022801"/>
    </source>
</evidence>
<keyword evidence="8" id="KW-1133">Transmembrane helix</keyword>
<gene>
    <name evidence="10" type="primary">GET3_77</name>
    <name evidence="10" type="ORF">PGT21_017171</name>
</gene>
<protein>
    <submittedName>
        <fullName evidence="10">Golgi to ER traffic-protein</fullName>
    </submittedName>
</protein>
<evidence type="ECO:0000256" key="1">
    <source>
        <dbReference type="ARBA" id="ARBA00022448"/>
    </source>
</evidence>
<feature type="region of interest" description="Disordered" evidence="7">
    <location>
        <begin position="311"/>
        <end position="441"/>
    </location>
</feature>